<reference evidence="8" key="1">
    <citation type="journal article" date="2015" name="PeerJ">
        <title>First genomic representation of candidate bacterial phylum KSB3 points to enhanced environmental sensing as a trigger of wastewater bulking.</title>
        <authorList>
            <person name="Sekiguchi Y."/>
            <person name="Ohashi A."/>
            <person name="Parks D.H."/>
            <person name="Yamauchi T."/>
            <person name="Tyson G.W."/>
            <person name="Hugenholtz P."/>
        </authorList>
    </citation>
    <scope>NUCLEOTIDE SEQUENCE [LARGE SCALE GENOMIC DNA]</scope>
</reference>
<gene>
    <name evidence="8" type="ORF">U27_01786</name>
</gene>
<keyword evidence="9" id="KW-1185">Reference proteome</keyword>
<evidence type="ECO:0000256" key="5">
    <source>
        <dbReference type="ARBA" id="ARBA00022777"/>
    </source>
</evidence>
<dbReference type="eggNOG" id="COG4251">
    <property type="taxonomic scope" value="Bacteria"/>
</dbReference>
<dbReference type="SMART" id="SM00387">
    <property type="entry name" value="HATPase_c"/>
    <property type="match status" value="1"/>
</dbReference>
<keyword evidence="5 8" id="KW-0418">Kinase</keyword>
<evidence type="ECO:0000256" key="4">
    <source>
        <dbReference type="ARBA" id="ARBA00022679"/>
    </source>
</evidence>
<dbReference type="PANTHER" id="PTHR42878:SF15">
    <property type="entry name" value="BACTERIOPHYTOCHROME"/>
    <property type="match status" value="1"/>
</dbReference>
<dbReference type="Pfam" id="PF00512">
    <property type="entry name" value="HisKA"/>
    <property type="match status" value="1"/>
</dbReference>
<dbReference type="InterPro" id="IPR005467">
    <property type="entry name" value="His_kinase_dom"/>
</dbReference>
<dbReference type="GO" id="GO:0007234">
    <property type="term" value="P:osmosensory signaling via phosphorelay pathway"/>
    <property type="evidence" value="ECO:0007669"/>
    <property type="project" value="TreeGrafter"/>
</dbReference>
<dbReference type="InterPro" id="IPR036890">
    <property type="entry name" value="HATPase_C_sf"/>
</dbReference>
<dbReference type="STRING" id="1499967.U27_01786"/>
<dbReference type="PRINTS" id="PR00344">
    <property type="entry name" value="BCTRLSENSOR"/>
</dbReference>
<name>A0A0S6W957_VECG1</name>
<dbReference type="EC" id="2.7.13.3" evidence="2"/>
<dbReference type="InterPro" id="IPR003594">
    <property type="entry name" value="HATPase_dom"/>
</dbReference>
<dbReference type="Gene3D" id="3.30.450.40">
    <property type="match status" value="1"/>
</dbReference>
<dbReference type="GO" id="GO:0030295">
    <property type="term" value="F:protein kinase activator activity"/>
    <property type="evidence" value="ECO:0007669"/>
    <property type="project" value="TreeGrafter"/>
</dbReference>
<comment type="catalytic activity">
    <reaction evidence="1">
        <text>ATP + protein L-histidine = ADP + protein N-phospho-L-histidine.</text>
        <dbReference type="EC" id="2.7.13.3"/>
    </reaction>
</comment>
<protein>
    <recommendedName>
        <fullName evidence="2">histidine kinase</fullName>
        <ecNumber evidence="2">2.7.13.3</ecNumber>
    </recommendedName>
</protein>
<organism evidence="8">
    <name type="scientific">Vecturithrix granuli</name>
    <dbReference type="NCBI Taxonomy" id="1499967"/>
    <lineage>
        <taxon>Bacteria</taxon>
        <taxon>Candidatus Moduliflexota</taxon>
        <taxon>Candidatus Vecturitrichia</taxon>
        <taxon>Candidatus Vecturitrichales</taxon>
        <taxon>Candidatus Vecturitrichaceae</taxon>
        <taxon>Candidatus Vecturithrix</taxon>
    </lineage>
</organism>
<dbReference type="SMART" id="SM00388">
    <property type="entry name" value="HisKA"/>
    <property type="match status" value="1"/>
</dbReference>
<dbReference type="FunFam" id="3.30.565.10:FF:000006">
    <property type="entry name" value="Sensor histidine kinase WalK"/>
    <property type="match status" value="1"/>
</dbReference>
<dbReference type="CDD" id="cd00082">
    <property type="entry name" value="HisKA"/>
    <property type="match status" value="1"/>
</dbReference>
<evidence type="ECO:0000313" key="8">
    <source>
        <dbReference type="EMBL" id="GAK54955.1"/>
    </source>
</evidence>
<dbReference type="Proteomes" id="UP000030661">
    <property type="component" value="Unassembled WGS sequence"/>
</dbReference>
<dbReference type="EMBL" id="DF820463">
    <property type="protein sequence ID" value="GAK54955.1"/>
    <property type="molecule type" value="Genomic_DNA"/>
</dbReference>
<accession>A0A0S6W957</accession>
<dbReference type="SUPFAM" id="SSF55874">
    <property type="entry name" value="ATPase domain of HSP90 chaperone/DNA topoisomerase II/histidine kinase"/>
    <property type="match status" value="1"/>
</dbReference>
<dbReference type="AlphaFoldDB" id="A0A0S6W957"/>
<dbReference type="InterPro" id="IPR003661">
    <property type="entry name" value="HisK_dim/P_dom"/>
</dbReference>
<dbReference type="HOGENOM" id="CLU_562205_0_0_0"/>
<evidence type="ECO:0000256" key="3">
    <source>
        <dbReference type="ARBA" id="ARBA00022553"/>
    </source>
</evidence>
<dbReference type="InterPro" id="IPR029016">
    <property type="entry name" value="GAF-like_dom_sf"/>
</dbReference>
<feature type="domain" description="Histidine kinase" evidence="7">
    <location>
        <begin position="272"/>
        <end position="483"/>
    </location>
</feature>
<dbReference type="InterPro" id="IPR050351">
    <property type="entry name" value="BphY/WalK/GraS-like"/>
</dbReference>
<keyword evidence="6" id="KW-0175">Coiled coil</keyword>
<sequence length="485" mass="55281">MSEMITVPQDEWLHLQARLKKMAVEKSYSQLIYTLVKKLSDVSGLENVVENIVHTVIESIGGTNVSIYYLIDQEIYFADAYGKGKELAGIEDIVDPLVKRVFETRTFVEYDHAFGDTKLIMPEFTKASTWVFPLLVGTDLIAVLKMEDMLMTASSVQEQLQSFLNYAALVLKNEIQSSSRLKKAYDQLEQEIIVRKHAEEQLRRARDELEILVAERTKQLARTNVNLKAEIAERKKAEEEIRTLNAELEQRVQQRTVELETANQELQNFAYVVSHDLKAPLRGIAQITHWLVEDYASAFDEQGQQYIELLLKRVKRMDNLIDGVLEYSRVGRVVGNAEHIDLNLMLQEVLEILSPPPAIRIALQPGFPVIVADKVRILQVFQNLIGNAIQYMDKPRGEITVEWLDAGVFWQFSVSDNGPGIDPKYHDRVFQIFQTLKPHDDQESTGVGLSIVKKIIELHGGKIWVESEVGNGSTFWFSLPKQGVK</sequence>
<evidence type="ECO:0000313" key="9">
    <source>
        <dbReference type="Proteomes" id="UP000030661"/>
    </source>
</evidence>
<proteinExistence type="predicted"/>
<keyword evidence="4" id="KW-0808">Transferase</keyword>
<evidence type="ECO:0000256" key="2">
    <source>
        <dbReference type="ARBA" id="ARBA00012438"/>
    </source>
</evidence>
<dbReference type="InterPro" id="IPR036097">
    <property type="entry name" value="HisK_dim/P_sf"/>
</dbReference>
<evidence type="ECO:0000256" key="1">
    <source>
        <dbReference type="ARBA" id="ARBA00000085"/>
    </source>
</evidence>
<evidence type="ECO:0000259" key="7">
    <source>
        <dbReference type="PROSITE" id="PS50109"/>
    </source>
</evidence>
<dbReference type="SUPFAM" id="SSF47384">
    <property type="entry name" value="Homodimeric domain of signal transducing histidine kinase"/>
    <property type="match status" value="1"/>
</dbReference>
<feature type="coiled-coil region" evidence="6">
    <location>
        <begin position="171"/>
        <end position="265"/>
    </location>
</feature>
<dbReference type="Gene3D" id="1.10.287.130">
    <property type="match status" value="1"/>
</dbReference>
<dbReference type="FunFam" id="1.10.287.130:FF:000070">
    <property type="entry name" value="Histidine kinase sensor protein"/>
    <property type="match status" value="1"/>
</dbReference>
<dbReference type="Gene3D" id="3.30.565.10">
    <property type="entry name" value="Histidine kinase-like ATPase, C-terminal domain"/>
    <property type="match status" value="1"/>
</dbReference>
<dbReference type="PANTHER" id="PTHR42878">
    <property type="entry name" value="TWO-COMPONENT HISTIDINE KINASE"/>
    <property type="match status" value="1"/>
</dbReference>
<dbReference type="SUPFAM" id="SSF55781">
    <property type="entry name" value="GAF domain-like"/>
    <property type="match status" value="1"/>
</dbReference>
<dbReference type="PROSITE" id="PS50109">
    <property type="entry name" value="HIS_KIN"/>
    <property type="match status" value="1"/>
</dbReference>
<keyword evidence="3" id="KW-0597">Phosphoprotein</keyword>
<dbReference type="Pfam" id="PF02518">
    <property type="entry name" value="HATPase_c"/>
    <property type="match status" value="1"/>
</dbReference>
<dbReference type="InterPro" id="IPR004358">
    <property type="entry name" value="Sig_transdc_His_kin-like_C"/>
</dbReference>
<evidence type="ECO:0000256" key="6">
    <source>
        <dbReference type="SAM" id="Coils"/>
    </source>
</evidence>
<dbReference type="GO" id="GO:0000156">
    <property type="term" value="F:phosphorelay response regulator activity"/>
    <property type="evidence" value="ECO:0007669"/>
    <property type="project" value="TreeGrafter"/>
</dbReference>
<dbReference type="GO" id="GO:0000155">
    <property type="term" value="F:phosphorelay sensor kinase activity"/>
    <property type="evidence" value="ECO:0007669"/>
    <property type="project" value="InterPro"/>
</dbReference>